<dbReference type="RefSeq" id="WP_167080007.1">
    <property type="nucleotide sequence ID" value="NZ_BAAADC010000001.1"/>
</dbReference>
<protein>
    <recommendedName>
        <fullName evidence="3">YjbH domain-containing protein</fullName>
    </recommendedName>
</protein>
<dbReference type="Pfam" id="PF06082">
    <property type="entry name" value="YjbH"/>
    <property type="match status" value="2"/>
</dbReference>
<proteinExistence type="predicted"/>
<evidence type="ECO:0000313" key="1">
    <source>
        <dbReference type="EMBL" id="NIK86897.1"/>
    </source>
</evidence>
<gene>
    <name evidence="1" type="ORF">FHS83_000215</name>
</gene>
<evidence type="ECO:0000313" key="2">
    <source>
        <dbReference type="Proteomes" id="UP000570514"/>
    </source>
</evidence>
<comment type="caution">
    <text evidence="1">The sequence shown here is derived from an EMBL/GenBank/DDBJ whole genome shotgun (WGS) entry which is preliminary data.</text>
</comment>
<name>A0A846MV58_9PROT</name>
<reference evidence="1 2" key="1">
    <citation type="submission" date="2020-03" db="EMBL/GenBank/DDBJ databases">
        <title>Genomic Encyclopedia of Type Strains, Phase IV (KMG-IV): sequencing the most valuable type-strain genomes for metagenomic binning, comparative biology and taxonomic classification.</title>
        <authorList>
            <person name="Goeker M."/>
        </authorList>
    </citation>
    <scope>NUCLEOTIDE SEQUENCE [LARGE SCALE GENOMIC DNA]</scope>
    <source>
        <strain evidence="1 2">DSM 19867</strain>
    </source>
</reference>
<accession>A0A846MV58</accession>
<dbReference type="Proteomes" id="UP000570514">
    <property type="component" value="Unassembled WGS sequence"/>
</dbReference>
<dbReference type="AlphaFoldDB" id="A0A846MV58"/>
<dbReference type="InterPro" id="IPR010344">
    <property type="entry name" value="YbjH"/>
</dbReference>
<dbReference type="EMBL" id="JAASRM010000001">
    <property type="protein sequence ID" value="NIK86897.1"/>
    <property type="molecule type" value="Genomic_DNA"/>
</dbReference>
<organism evidence="1 2">
    <name type="scientific">Rhizomicrobium palustre</name>
    <dbReference type="NCBI Taxonomy" id="189966"/>
    <lineage>
        <taxon>Bacteria</taxon>
        <taxon>Pseudomonadati</taxon>
        <taxon>Pseudomonadota</taxon>
        <taxon>Alphaproteobacteria</taxon>
        <taxon>Micropepsales</taxon>
        <taxon>Micropepsaceae</taxon>
        <taxon>Rhizomicrobium</taxon>
    </lineage>
</organism>
<sequence length="852" mass="93183">MGAIIPILGDNSGVLCQNSPSYSGGFRLKFRALLASTAIFAGLTGSAAAQSLSPSPPLLRTTYGDVGLFDMPSARMAPDGQLSFTASALSISERFTLSFQATPWLEGSFRYARVGHWGDDAHYYDRSFGVKVRLLQEYGLLPSVSVGSRDFVGSGGYGSEYVVASKQVGDFDFTAGLGWGRLADTQAIANPLGELVSSFNDRSAPNNRPAGELGFNSLFHGSKAGAFGGLTWRTPIEGLTLIGEYSSDKYVGERSAGGLKVRSPTNVGLAYRPADSLMISAGWMYGTTYGLTIAISSDPTQNYPSAVRIGPAPTEPVIRTESERQAALSALQRRSSGAEAAKNGGVWVSVPAPRAQIRNELLQNFRSGSSDIRDITLEGQSLLIDARLHSDTHEQCNRYARIAAASSANIRWLAISDLQNTTGQTVMCSTEINRTQFASAVSVGQSLAAKDADTAAGLREALAEQDITFEMVKPAESEWIIYYENNRYNRSTEAAGRVTRVLMAKAPAQIEIFRLIETRLGMPVREYRILRSAMERGLSDVSGQFLAQEAVKLRLPSMETTPLITQDFVNYPTLSFTLDPKLTQHVFDPAAPIQFLVYGDATGLLQIAPGLAIEAEATATLWTNYTFTRDPGSDLPHVRTDILQYLDHGKYGIAALAAVYRARLTPTVFTQVRAGMLEDMYTGGGLEMVWRPEESRFVLTGDIYKVWQRDYQRLFNLRNYSVVTGHVALHYNSPWYGMHFAVRAGQYLAGDRGVTFEMSRRFASGIEVGAWATFTNVPYAKFGEGSFDKGIMIHIPFEWGLPIWSQSSYNLWLSPLTRDGGQRLGGDDSLYEATERTSYGTISEHIDDVTNP</sequence>
<evidence type="ECO:0008006" key="3">
    <source>
        <dbReference type="Google" id="ProtNLM"/>
    </source>
</evidence>
<keyword evidence="2" id="KW-1185">Reference proteome</keyword>